<feature type="region of interest" description="Disordered" evidence="2">
    <location>
        <begin position="352"/>
        <end position="376"/>
    </location>
</feature>
<accession>A0A218VWI8</accession>
<dbReference type="AlphaFoldDB" id="A0A218VWI8"/>
<reference evidence="4" key="1">
    <citation type="journal article" date="2017" name="Plant J.">
        <title>The pomegranate (Punica granatum L.) genome and the genomics of punicalagin biosynthesis.</title>
        <authorList>
            <person name="Qin G."/>
            <person name="Xu C."/>
            <person name="Ming R."/>
            <person name="Tang H."/>
            <person name="Guyot R."/>
            <person name="Kramer E.M."/>
            <person name="Hu Y."/>
            <person name="Yi X."/>
            <person name="Qi Y."/>
            <person name="Xu X."/>
            <person name="Gao Z."/>
            <person name="Pan H."/>
            <person name="Jian J."/>
            <person name="Tian Y."/>
            <person name="Yue Z."/>
            <person name="Xu Y."/>
        </authorList>
    </citation>
    <scope>NUCLEOTIDE SEQUENCE [LARGE SCALE GENOMIC DNA]</scope>
    <source>
        <strain evidence="4">cv. Dabenzi</strain>
    </source>
</reference>
<evidence type="ECO:0000313" key="4">
    <source>
        <dbReference type="Proteomes" id="UP000197138"/>
    </source>
</evidence>
<proteinExistence type="predicted"/>
<organism evidence="3 4">
    <name type="scientific">Punica granatum</name>
    <name type="common">Pomegranate</name>
    <dbReference type="NCBI Taxonomy" id="22663"/>
    <lineage>
        <taxon>Eukaryota</taxon>
        <taxon>Viridiplantae</taxon>
        <taxon>Streptophyta</taxon>
        <taxon>Embryophyta</taxon>
        <taxon>Tracheophyta</taxon>
        <taxon>Spermatophyta</taxon>
        <taxon>Magnoliopsida</taxon>
        <taxon>eudicotyledons</taxon>
        <taxon>Gunneridae</taxon>
        <taxon>Pentapetalae</taxon>
        <taxon>rosids</taxon>
        <taxon>malvids</taxon>
        <taxon>Myrtales</taxon>
        <taxon>Lythraceae</taxon>
        <taxon>Punica</taxon>
    </lineage>
</organism>
<dbReference type="PANTHER" id="PTHR48167">
    <property type="entry name" value="EXPRESSED PROTEIN"/>
    <property type="match status" value="1"/>
</dbReference>
<protein>
    <submittedName>
        <fullName evidence="3">Uncharacterized protein</fullName>
    </submittedName>
</protein>
<name>A0A218VWI8_PUNGR</name>
<dbReference type="InterPro" id="IPR035979">
    <property type="entry name" value="RBD_domain_sf"/>
</dbReference>
<dbReference type="PANTHER" id="PTHR48167:SF2">
    <property type="entry name" value="EXPRESSED PROTEIN"/>
    <property type="match status" value="1"/>
</dbReference>
<dbReference type="Gene3D" id="3.30.70.330">
    <property type="match status" value="1"/>
</dbReference>
<feature type="coiled-coil region" evidence="1">
    <location>
        <begin position="273"/>
        <end position="307"/>
    </location>
</feature>
<dbReference type="GO" id="GO:0003676">
    <property type="term" value="F:nucleic acid binding"/>
    <property type="evidence" value="ECO:0007669"/>
    <property type="project" value="InterPro"/>
</dbReference>
<dbReference type="InterPro" id="IPR012677">
    <property type="entry name" value="Nucleotide-bd_a/b_plait_sf"/>
</dbReference>
<keyword evidence="1" id="KW-0175">Coiled coil</keyword>
<dbReference type="Proteomes" id="UP000197138">
    <property type="component" value="Unassembled WGS sequence"/>
</dbReference>
<comment type="caution">
    <text evidence="3">The sequence shown here is derived from an EMBL/GenBank/DDBJ whole genome shotgun (WGS) entry which is preliminary data.</text>
</comment>
<sequence length="376" mass="42935">MEKLNQLRNLLRPTSTLLAGAGGEPCRGLATFLREPRRRFSTESEQREDATVDNFFETPDTGAAYRKLLGITKQTLKSDVINLLDECKLSLDDIRVNYDRSFAPIGMLVQFRSRHEIDRAFKLINRKGRLHKLERVDRSQWEFTTNYDGKTLLLQGLPRQAIPEDIERFLSGCQYDPSSIQLFYRQGFPDPIRMATVSFPSRAQAMNAFIAKNRGFCLNNQISVRVLHDEMTSREEEGDEGVRLIECLRGRLLAERQASRAAKEEAELMGKRLVELETRLREENGLRDRAEKKLNFLKKKLECFKTSPLMERSEQSIGSCQASCRLSSTASLEANEEMALYVTHNHLLDAAEDDRHRGTGEKFGPVNSELPDSGSR</sequence>
<evidence type="ECO:0000256" key="2">
    <source>
        <dbReference type="SAM" id="MobiDB-lite"/>
    </source>
</evidence>
<dbReference type="EMBL" id="MTKT01005809">
    <property type="protein sequence ID" value="OWM64588.1"/>
    <property type="molecule type" value="Genomic_DNA"/>
</dbReference>
<evidence type="ECO:0000256" key="1">
    <source>
        <dbReference type="SAM" id="Coils"/>
    </source>
</evidence>
<evidence type="ECO:0000313" key="3">
    <source>
        <dbReference type="EMBL" id="OWM64588.1"/>
    </source>
</evidence>
<gene>
    <name evidence="3" type="ORF">CDL15_Pgr020555</name>
</gene>
<dbReference type="SUPFAM" id="SSF54928">
    <property type="entry name" value="RNA-binding domain, RBD"/>
    <property type="match status" value="1"/>
</dbReference>